<keyword evidence="2" id="KW-1185">Reference proteome</keyword>
<evidence type="ECO:0000313" key="2">
    <source>
        <dbReference type="Proteomes" id="UP000606786"/>
    </source>
</evidence>
<sequence length="112" mass="12400">KILFSPRKCVKSAYQMATHSLTSSETALSLTPTPTTTPVARHSMSLIKILHFIYVPRTLCITASAFIIFRCALGNIKTLADSCGKDWLAIRPRQDKTKGYRGSRSSLTLQLV</sequence>
<evidence type="ECO:0000313" key="1">
    <source>
        <dbReference type="EMBL" id="CAD6998007.1"/>
    </source>
</evidence>
<dbReference type="Proteomes" id="UP000606786">
    <property type="component" value="Unassembled WGS sequence"/>
</dbReference>
<reference evidence="1" key="1">
    <citation type="submission" date="2020-11" db="EMBL/GenBank/DDBJ databases">
        <authorList>
            <person name="Whitehead M."/>
        </authorList>
    </citation>
    <scope>NUCLEOTIDE SEQUENCE</scope>
    <source>
        <strain evidence="1">EGII</strain>
    </source>
</reference>
<dbReference type="AlphaFoldDB" id="A0A811UJJ3"/>
<dbReference type="EMBL" id="CAJHJT010000012">
    <property type="protein sequence ID" value="CAD6998007.1"/>
    <property type="molecule type" value="Genomic_DNA"/>
</dbReference>
<organism evidence="1 2">
    <name type="scientific">Ceratitis capitata</name>
    <name type="common">Mediterranean fruit fly</name>
    <name type="synonym">Tephritis capitata</name>
    <dbReference type="NCBI Taxonomy" id="7213"/>
    <lineage>
        <taxon>Eukaryota</taxon>
        <taxon>Metazoa</taxon>
        <taxon>Ecdysozoa</taxon>
        <taxon>Arthropoda</taxon>
        <taxon>Hexapoda</taxon>
        <taxon>Insecta</taxon>
        <taxon>Pterygota</taxon>
        <taxon>Neoptera</taxon>
        <taxon>Endopterygota</taxon>
        <taxon>Diptera</taxon>
        <taxon>Brachycera</taxon>
        <taxon>Muscomorpha</taxon>
        <taxon>Tephritoidea</taxon>
        <taxon>Tephritidae</taxon>
        <taxon>Ceratitis</taxon>
        <taxon>Ceratitis</taxon>
    </lineage>
</organism>
<gene>
    <name evidence="1" type="ORF">CCAP1982_LOCUS6624</name>
</gene>
<protein>
    <submittedName>
        <fullName evidence="1">(Mediterranean fruit fly) hypothetical protein</fullName>
    </submittedName>
</protein>
<feature type="non-terminal residue" evidence="1">
    <location>
        <position position="1"/>
    </location>
</feature>
<accession>A0A811UJJ3</accession>
<comment type="caution">
    <text evidence="1">The sequence shown here is derived from an EMBL/GenBank/DDBJ whole genome shotgun (WGS) entry which is preliminary data.</text>
</comment>
<name>A0A811UJJ3_CERCA</name>
<proteinExistence type="predicted"/>